<proteinExistence type="inferred from homology"/>
<dbReference type="Pfam" id="PF00847">
    <property type="entry name" value="AP2"/>
    <property type="match status" value="1"/>
</dbReference>
<dbReference type="PANTHER" id="PTHR31190">
    <property type="entry name" value="DNA-BINDING DOMAIN"/>
    <property type="match status" value="1"/>
</dbReference>
<feature type="compositionally biased region" description="Low complexity" evidence="7">
    <location>
        <begin position="398"/>
        <end position="424"/>
    </location>
</feature>
<evidence type="ECO:0000256" key="4">
    <source>
        <dbReference type="ARBA" id="ARBA00023163"/>
    </source>
</evidence>
<evidence type="ECO:0000256" key="1">
    <source>
        <dbReference type="ARBA" id="ARBA00004123"/>
    </source>
</evidence>
<dbReference type="CDD" id="cd00018">
    <property type="entry name" value="AP2"/>
    <property type="match status" value="1"/>
</dbReference>
<dbReference type="InterPro" id="IPR044808">
    <property type="entry name" value="ERF_plant"/>
</dbReference>
<dbReference type="GO" id="GO:0003677">
    <property type="term" value="F:DNA binding"/>
    <property type="evidence" value="ECO:0007669"/>
    <property type="project" value="UniProtKB-KW"/>
</dbReference>
<evidence type="ECO:0000256" key="2">
    <source>
        <dbReference type="ARBA" id="ARBA00023015"/>
    </source>
</evidence>
<dbReference type="Gene3D" id="3.30.730.10">
    <property type="entry name" value="AP2/ERF domain"/>
    <property type="match status" value="1"/>
</dbReference>
<feature type="region of interest" description="Disordered" evidence="7">
    <location>
        <begin position="339"/>
        <end position="359"/>
    </location>
</feature>
<dbReference type="PROSITE" id="PS51032">
    <property type="entry name" value="AP2_ERF"/>
    <property type="match status" value="1"/>
</dbReference>
<reference evidence="9 10" key="1">
    <citation type="submission" date="2024-11" db="EMBL/GenBank/DDBJ databases">
        <title>Chromosome-level genome assembly of Eucalyptus globulus Labill. provides insights into its genome evolution.</title>
        <authorList>
            <person name="Li X."/>
        </authorList>
    </citation>
    <scope>NUCLEOTIDE SEQUENCE [LARGE SCALE GENOMIC DNA]</scope>
    <source>
        <strain evidence="9">CL2024</strain>
        <tissue evidence="9">Fresh tender leaves</tissue>
    </source>
</reference>
<feature type="compositionally biased region" description="Gly residues" evidence="7">
    <location>
        <begin position="155"/>
        <end position="165"/>
    </location>
</feature>
<dbReference type="Proteomes" id="UP001634007">
    <property type="component" value="Unassembled WGS sequence"/>
</dbReference>
<feature type="compositionally biased region" description="Low complexity" evidence="7">
    <location>
        <begin position="493"/>
        <end position="503"/>
    </location>
</feature>
<sequence length="503" mass="52824">MCILLKVASQGKSGDHTSTHVSSGGDDDRGESADYARETPLMPPTQQAAQPLLLQQQQQQQQLLFDQAAAAAATRRQAGAFVPQRLALEPHDTEMMAMVSALRQVVSAGQRGGGGLGEALAPASVPSSSASSSSPFPTYSPFASSSPGPSSFGDSGSGSGSGSGSWVGQKRRREEESSSSSGHQLLESIPRSYRVYGDFGGGSSEKAEPSSPTGAEEAKPVVPPPPATTAATVTAAVPLAPAEPAAAQGESGERRRKYRGVRQRPWGKWAAEIRDPHKAARVWLGTFDTAEAAARAYDEAALRFRGNRAKLNFPELARLVQPMPQGVTGLAAAIPRAAAAPLPPPRQPPPPPQGSYPPVQGTDVFSDYWEYSRLLQGQPSNLLEQMMYTSQLQRSEFPSPSSFSVSFSTPSSSLSSSSLSSSSSIPPPQPQSPFFAPSGPSPSTPFPLLYSGQHQQPSYPRQPPLPPGNQDQGSSGARTSVHPPPPRPPPWPSSGQHPPSTSS</sequence>
<dbReference type="EMBL" id="JBJKBG010000006">
    <property type="protein sequence ID" value="KAL3735484.1"/>
    <property type="molecule type" value="Genomic_DNA"/>
</dbReference>
<feature type="region of interest" description="Disordered" evidence="7">
    <location>
        <begin position="8"/>
        <end position="37"/>
    </location>
</feature>
<feature type="compositionally biased region" description="Basic and acidic residues" evidence="7">
    <location>
        <begin position="26"/>
        <end position="37"/>
    </location>
</feature>
<feature type="region of interest" description="Disordered" evidence="7">
    <location>
        <begin position="398"/>
        <end position="503"/>
    </location>
</feature>
<feature type="compositionally biased region" description="Polar residues" evidence="7">
    <location>
        <begin position="469"/>
        <end position="478"/>
    </location>
</feature>
<keyword evidence="2" id="KW-0805">Transcription regulation</keyword>
<evidence type="ECO:0000256" key="3">
    <source>
        <dbReference type="ARBA" id="ARBA00023125"/>
    </source>
</evidence>
<feature type="compositionally biased region" description="Pro residues" evidence="7">
    <location>
        <begin position="341"/>
        <end position="355"/>
    </location>
</feature>
<accession>A0ABD3K603</accession>
<dbReference type="FunFam" id="3.30.730.10:FF:000001">
    <property type="entry name" value="Ethylene-responsive transcription factor 2"/>
    <property type="match status" value="1"/>
</dbReference>
<comment type="subcellular location">
    <subcellularLocation>
        <location evidence="1">Nucleus</location>
    </subcellularLocation>
</comment>
<feature type="compositionally biased region" description="Pro residues" evidence="7">
    <location>
        <begin position="482"/>
        <end position="492"/>
    </location>
</feature>
<evidence type="ECO:0000313" key="10">
    <source>
        <dbReference type="Proteomes" id="UP001634007"/>
    </source>
</evidence>
<gene>
    <name evidence="9" type="ORF">ACJRO7_024583</name>
</gene>
<evidence type="ECO:0000256" key="7">
    <source>
        <dbReference type="SAM" id="MobiDB-lite"/>
    </source>
</evidence>
<protein>
    <recommendedName>
        <fullName evidence="8">AP2/ERF domain-containing protein</fullName>
    </recommendedName>
</protein>
<keyword evidence="5" id="KW-0539">Nucleus</keyword>
<dbReference type="AlphaFoldDB" id="A0ABD3K603"/>
<feature type="region of interest" description="Disordered" evidence="7">
    <location>
        <begin position="109"/>
        <end position="229"/>
    </location>
</feature>
<feature type="domain" description="AP2/ERF" evidence="8">
    <location>
        <begin position="257"/>
        <end position="314"/>
    </location>
</feature>
<dbReference type="InterPro" id="IPR001471">
    <property type="entry name" value="AP2/ERF_dom"/>
</dbReference>
<comment type="similarity">
    <text evidence="6">Belongs to the AP2/ERF transcription factor family. ERF subfamily.</text>
</comment>
<dbReference type="PRINTS" id="PR00367">
    <property type="entry name" value="ETHRSPELEMNT"/>
</dbReference>
<name>A0ABD3K603_EUCGL</name>
<evidence type="ECO:0000259" key="8">
    <source>
        <dbReference type="PROSITE" id="PS51032"/>
    </source>
</evidence>
<evidence type="ECO:0000256" key="6">
    <source>
        <dbReference type="ARBA" id="ARBA00024343"/>
    </source>
</evidence>
<dbReference type="PANTHER" id="PTHR31190:SF421">
    <property type="entry name" value="ETHYLENE-RESPONSIVE TRANSCRIPTION FACTOR ERF110"/>
    <property type="match status" value="1"/>
</dbReference>
<keyword evidence="4" id="KW-0804">Transcription</keyword>
<comment type="caution">
    <text evidence="9">The sequence shown here is derived from an EMBL/GenBank/DDBJ whole genome shotgun (WGS) entry which is preliminary data.</text>
</comment>
<dbReference type="SUPFAM" id="SSF54171">
    <property type="entry name" value="DNA-binding domain"/>
    <property type="match status" value="1"/>
</dbReference>
<organism evidence="9 10">
    <name type="scientific">Eucalyptus globulus</name>
    <name type="common">Tasmanian blue gum</name>
    <dbReference type="NCBI Taxonomy" id="34317"/>
    <lineage>
        <taxon>Eukaryota</taxon>
        <taxon>Viridiplantae</taxon>
        <taxon>Streptophyta</taxon>
        <taxon>Embryophyta</taxon>
        <taxon>Tracheophyta</taxon>
        <taxon>Spermatophyta</taxon>
        <taxon>Magnoliopsida</taxon>
        <taxon>eudicotyledons</taxon>
        <taxon>Gunneridae</taxon>
        <taxon>Pentapetalae</taxon>
        <taxon>rosids</taxon>
        <taxon>malvids</taxon>
        <taxon>Myrtales</taxon>
        <taxon>Myrtaceae</taxon>
        <taxon>Myrtoideae</taxon>
        <taxon>Eucalypteae</taxon>
        <taxon>Eucalyptus</taxon>
    </lineage>
</organism>
<feature type="compositionally biased region" description="Low complexity" evidence="7">
    <location>
        <begin position="118"/>
        <end position="154"/>
    </location>
</feature>
<evidence type="ECO:0000313" key="9">
    <source>
        <dbReference type="EMBL" id="KAL3735484.1"/>
    </source>
</evidence>
<keyword evidence="3" id="KW-0238">DNA-binding</keyword>
<dbReference type="InterPro" id="IPR016177">
    <property type="entry name" value="DNA-bd_dom_sf"/>
</dbReference>
<dbReference type="GO" id="GO:0005634">
    <property type="term" value="C:nucleus"/>
    <property type="evidence" value="ECO:0007669"/>
    <property type="project" value="UniProtKB-SubCell"/>
</dbReference>
<evidence type="ECO:0000256" key="5">
    <source>
        <dbReference type="ARBA" id="ARBA00023242"/>
    </source>
</evidence>
<dbReference type="SMART" id="SM00380">
    <property type="entry name" value="AP2"/>
    <property type="match status" value="1"/>
</dbReference>
<keyword evidence="10" id="KW-1185">Reference proteome</keyword>
<dbReference type="InterPro" id="IPR036955">
    <property type="entry name" value="AP2/ERF_dom_sf"/>
</dbReference>